<dbReference type="Proteomes" id="UP000559182">
    <property type="component" value="Unassembled WGS sequence"/>
</dbReference>
<feature type="region of interest" description="Disordered" evidence="1">
    <location>
        <begin position="1"/>
        <end position="33"/>
    </location>
</feature>
<dbReference type="AlphaFoldDB" id="A0A839N2C9"/>
<sequence length="82" mass="9164">MSRTYKDSRGKQYAKSHPKGRQHQPGRLIVRGIRRRPVDVKRLGRALLDLAQAQAEAEARAAHDEDTTESSATGDHQESADE</sequence>
<evidence type="ECO:0000313" key="3">
    <source>
        <dbReference type="Proteomes" id="UP000559182"/>
    </source>
</evidence>
<feature type="compositionally biased region" description="Basic and acidic residues" evidence="1">
    <location>
        <begin position="1"/>
        <end position="10"/>
    </location>
</feature>
<protein>
    <submittedName>
        <fullName evidence="2">Uncharacterized protein</fullName>
    </submittedName>
</protein>
<feature type="compositionally biased region" description="Basic residues" evidence="1">
    <location>
        <begin position="12"/>
        <end position="24"/>
    </location>
</feature>
<comment type="caution">
    <text evidence="2">The sequence shown here is derived from an EMBL/GenBank/DDBJ whole genome shotgun (WGS) entry which is preliminary data.</text>
</comment>
<reference evidence="2 3" key="1">
    <citation type="submission" date="2020-08" db="EMBL/GenBank/DDBJ databases">
        <title>Sequencing the genomes of 1000 actinobacteria strains.</title>
        <authorList>
            <person name="Klenk H.-P."/>
        </authorList>
    </citation>
    <scope>NUCLEOTIDE SEQUENCE [LARGE SCALE GENOMIC DNA]</scope>
    <source>
        <strain evidence="2 3">DSM 105369</strain>
    </source>
</reference>
<dbReference type="EMBL" id="JACHVQ010000001">
    <property type="protein sequence ID" value="MBB2890949.1"/>
    <property type="molecule type" value="Genomic_DNA"/>
</dbReference>
<evidence type="ECO:0000313" key="2">
    <source>
        <dbReference type="EMBL" id="MBB2890949.1"/>
    </source>
</evidence>
<name>A0A839N2C9_9MICO</name>
<dbReference type="RefSeq" id="WP_183319283.1">
    <property type="nucleotide sequence ID" value="NZ_JACHVQ010000001.1"/>
</dbReference>
<feature type="region of interest" description="Disordered" evidence="1">
    <location>
        <begin position="53"/>
        <end position="82"/>
    </location>
</feature>
<evidence type="ECO:0000256" key="1">
    <source>
        <dbReference type="SAM" id="MobiDB-lite"/>
    </source>
</evidence>
<accession>A0A839N2C9</accession>
<organism evidence="2 3">
    <name type="scientific">Flexivirga oryzae</name>
    <dbReference type="NCBI Taxonomy" id="1794944"/>
    <lineage>
        <taxon>Bacteria</taxon>
        <taxon>Bacillati</taxon>
        <taxon>Actinomycetota</taxon>
        <taxon>Actinomycetes</taxon>
        <taxon>Micrococcales</taxon>
        <taxon>Dermacoccaceae</taxon>
        <taxon>Flexivirga</taxon>
    </lineage>
</organism>
<gene>
    <name evidence="2" type="ORF">FHU39_000933</name>
</gene>
<keyword evidence="3" id="KW-1185">Reference proteome</keyword>
<proteinExistence type="predicted"/>